<keyword evidence="5" id="KW-0460">Magnesium</keyword>
<organism evidence="9 10">
    <name type="scientific">Acidiphilium acidophilum</name>
    <name type="common">Thiobacillus acidophilus</name>
    <dbReference type="NCBI Taxonomy" id="76588"/>
    <lineage>
        <taxon>Bacteria</taxon>
        <taxon>Pseudomonadati</taxon>
        <taxon>Pseudomonadota</taxon>
        <taxon>Alphaproteobacteria</taxon>
        <taxon>Acetobacterales</taxon>
        <taxon>Acidocellaceae</taxon>
        <taxon>Acidiphilium</taxon>
    </lineage>
</organism>
<evidence type="ECO:0000259" key="8">
    <source>
        <dbReference type="Pfam" id="PF08335"/>
    </source>
</evidence>
<feature type="domain" description="PII-uridylyltransferase/Glutamine-synthetase adenylyltransferase" evidence="8">
    <location>
        <begin position="325"/>
        <end position="466"/>
    </location>
</feature>
<dbReference type="GO" id="GO:0005829">
    <property type="term" value="C:cytosol"/>
    <property type="evidence" value="ECO:0007669"/>
    <property type="project" value="TreeGrafter"/>
</dbReference>
<evidence type="ECO:0000256" key="6">
    <source>
        <dbReference type="ARBA" id="ARBA00023268"/>
    </source>
</evidence>
<dbReference type="GO" id="GO:0000820">
    <property type="term" value="P:regulation of glutamine family amino acid metabolic process"/>
    <property type="evidence" value="ECO:0007669"/>
    <property type="project" value="TreeGrafter"/>
</dbReference>
<dbReference type="Pfam" id="PF08335">
    <property type="entry name" value="GlnD_UR_UTase"/>
    <property type="match status" value="1"/>
</dbReference>
<comment type="caution">
    <text evidence="9">The sequence shown here is derived from an EMBL/GenBank/DDBJ whole genome shotgun (WGS) entry which is preliminary data.</text>
</comment>
<dbReference type="CDD" id="cd05401">
    <property type="entry name" value="NT_GlnE_GlnD_like"/>
    <property type="match status" value="2"/>
</dbReference>
<dbReference type="AlphaFoldDB" id="A0AAW9DNW8"/>
<dbReference type="InterPro" id="IPR005190">
    <property type="entry name" value="GlnE_rpt_dom"/>
</dbReference>
<sequence>MKRIAAFAGPAPGLPPAADAGAAAALIEAYAALGAREARYARTRQGRAVLEAIGGNAPYLAGLALREPDILPGIEKHGAGTMLAAIMARLRAIPPTASRALVASGLRAAKRRAALTIALADIAGVWRIEAITQALSDLADASIGCALGHLLRALHDRGTIVLPHPARPGLGSHFAVLGMGKLGARELNYSSDIDLVLLFDPSCRVYRHEAQSATTPGDARDDMQSVMARLARDFVPLLAERDHDGMVFRVDLRLRPDPAATPPVLSVAAALTYYESHGRTWERAAFSKARPVAGDLAFGAGFLEQIRPFIWRRNLDFAAIGEIHDMKRRIDQRHRDRAGDVLGRDVKLGRGGIREIEFMVQTLELVWGGHEPALRIPATLPALRALAAARHLPVRVVRQLAGAYRALRGIEHRLQMIDDRQTHDLPETPEGFAAFAVFMGEADAEGFARRLDALFEQVHGHFAAFFDTDAGAGRGIDPGDRGGLPVVFQEEVAALGFRDVQHLGERLRAWREGGLPALRAARARELLDAILPGLLGALARQADPDLAFRRFDQMLERQRAGIPLLSLFQRNPGLLDRLAAVLGAAAPLAEHLAAHSGALDALLAPVARFTRPAPVLRRLLRDAADVEHAVNAVRRFVRREEFHLSVAMLETQLDADAAGTLRSDLARAALAALLPRVMADFVRRFGRLRGGKFAIVALGRVGAGEMLPGSDLDLMLIYDHPAGRTAAKLPPSTYFIRLAHALVGAITAQGLEGPIYQVDMRLRPSGNKGPVAVPLSGFVRYHAEDAWTWERLALVRARVLTASAGFAPVVEAAIDAALHRPVPPAQIRADTVAMRVRLAREAPVRDRFDLKHRDGGMMELAFIVEALVLIHVRRQDRLHRGSTRAVLAALGAARILPLRTSRALIGADHLFRTVQGMIRITGLTAPEAGSPPAALAPLLAAVGVADFTALLDRIDAATILVRAAFVRHIGELTLTKTTEGDTG</sequence>
<evidence type="ECO:0000256" key="2">
    <source>
        <dbReference type="ARBA" id="ARBA00022695"/>
    </source>
</evidence>
<feature type="domain" description="Glutamate-ammonia ligase adenylyltransferase repeated" evidence="7">
    <location>
        <begin position="52"/>
        <end position="304"/>
    </location>
</feature>
<keyword evidence="3" id="KW-0547">Nucleotide-binding</keyword>
<keyword evidence="4" id="KW-0067">ATP-binding</keyword>
<accession>A0AAW9DNW8</accession>
<dbReference type="SUPFAM" id="SSF81593">
    <property type="entry name" value="Nucleotidyltransferase substrate binding subunit/domain"/>
    <property type="match status" value="2"/>
</dbReference>
<evidence type="ECO:0000256" key="4">
    <source>
        <dbReference type="ARBA" id="ARBA00022840"/>
    </source>
</evidence>
<dbReference type="SUPFAM" id="SSF81301">
    <property type="entry name" value="Nucleotidyltransferase"/>
    <property type="match status" value="2"/>
</dbReference>
<keyword evidence="10" id="KW-1185">Reference proteome</keyword>
<evidence type="ECO:0000256" key="3">
    <source>
        <dbReference type="ARBA" id="ARBA00022741"/>
    </source>
</evidence>
<dbReference type="PANTHER" id="PTHR30621">
    <property type="entry name" value="GLUTAMINE SYNTHETASE ADENYLYLTRANSFERASE"/>
    <property type="match status" value="1"/>
</dbReference>
<proteinExistence type="predicted"/>
<dbReference type="Gene3D" id="3.30.460.10">
    <property type="entry name" value="Beta Polymerase, domain 2"/>
    <property type="match status" value="2"/>
</dbReference>
<evidence type="ECO:0000313" key="9">
    <source>
        <dbReference type="EMBL" id="MDX5930317.1"/>
    </source>
</evidence>
<protein>
    <submittedName>
        <fullName evidence="9">Bifunctional [glutamine synthetase] adenylyltransferase/[glutamine synthetase]-adenylyl-L-tyrosine phosphorylase</fullName>
        <ecNumber evidence="9">2.7.7.89</ecNumber>
    </submittedName>
</protein>
<keyword evidence="1 9" id="KW-0808">Transferase</keyword>
<evidence type="ECO:0000259" key="7">
    <source>
        <dbReference type="Pfam" id="PF03710"/>
    </source>
</evidence>
<dbReference type="InterPro" id="IPR023057">
    <property type="entry name" value="GlnE"/>
</dbReference>
<gene>
    <name evidence="9" type="ORF">SIL87_05985</name>
</gene>
<keyword evidence="2 9" id="KW-0548">Nucleotidyltransferase</keyword>
<dbReference type="InterPro" id="IPR013546">
    <property type="entry name" value="PII_UdlTrfase/GS_AdlTrfase"/>
</dbReference>
<evidence type="ECO:0000256" key="1">
    <source>
        <dbReference type="ARBA" id="ARBA00022679"/>
    </source>
</evidence>
<dbReference type="RefSeq" id="WP_319613272.1">
    <property type="nucleotide sequence ID" value="NZ_JAWXYB010000018.1"/>
</dbReference>
<dbReference type="EC" id="2.7.7.89" evidence="9"/>
<dbReference type="PANTHER" id="PTHR30621:SF0">
    <property type="entry name" value="BIFUNCTIONAL GLUTAMINE SYNTHETASE ADENYLYLTRANSFERASE_ADENYLYL-REMOVING ENZYME"/>
    <property type="match status" value="1"/>
</dbReference>
<evidence type="ECO:0000256" key="5">
    <source>
        <dbReference type="ARBA" id="ARBA00022842"/>
    </source>
</evidence>
<name>A0AAW9DNW8_ACIAO</name>
<dbReference type="GO" id="GO:0005524">
    <property type="term" value="F:ATP binding"/>
    <property type="evidence" value="ECO:0007669"/>
    <property type="project" value="UniProtKB-KW"/>
</dbReference>
<dbReference type="EMBL" id="JAWXYB010000018">
    <property type="protein sequence ID" value="MDX5930317.1"/>
    <property type="molecule type" value="Genomic_DNA"/>
</dbReference>
<dbReference type="NCBIfam" id="NF010706">
    <property type="entry name" value="PRK14108.1"/>
    <property type="match status" value="1"/>
</dbReference>
<dbReference type="Gene3D" id="1.20.120.330">
    <property type="entry name" value="Nucleotidyltransferases domain 2"/>
    <property type="match status" value="2"/>
</dbReference>
<feature type="domain" description="Glutamate-ammonia ligase adenylyltransferase repeated" evidence="7">
    <location>
        <begin position="576"/>
        <end position="804"/>
    </location>
</feature>
<dbReference type="InterPro" id="IPR043519">
    <property type="entry name" value="NT_sf"/>
</dbReference>
<evidence type="ECO:0000313" key="10">
    <source>
        <dbReference type="Proteomes" id="UP001279553"/>
    </source>
</evidence>
<dbReference type="GO" id="GO:0008882">
    <property type="term" value="F:[glutamate-ammonia-ligase] adenylyltransferase activity"/>
    <property type="evidence" value="ECO:0007669"/>
    <property type="project" value="InterPro"/>
</dbReference>
<reference evidence="9 10" key="1">
    <citation type="submission" date="2023-11" db="EMBL/GenBank/DDBJ databases">
        <title>MicrobeMod: A computational toolkit for identifying prokaryotic methylation and restriction-modification with nanopore sequencing.</title>
        <authorList>
            <person name="Crits-Christoph A."/>
            <person name="Kang S.C."/>
            <person name="Lee H."/>
            <person name="Ostrov N."/>
        </authorList>
    </citation>
    <scope>NUCLEOTIDE SEQUENCE [LARGE SCALE GENOMIC DNA]</scope>
    <source>
        <strain evidence="9 10">DSMZ 700</strain>
    </source>
</reference>
<dbReference type="Gene3D" id="1.20.120.1510">
    <property type="match status" value="1"/>
</dbReference>
<dbReference type="Pfam" id="PF03710">
    <property type="entry name" value="GlnE"/>
    <property type="match status" value="2"/>
</dbReference>
<dbReference type="NCBIfam" id="NF008292">
    <property type="entry name" value="PRK11072.1"/>
    <property type="match status" value="1"/>
</dbReference>
<keyword evidence="6" id="KW-0511">Multifunctional enzyme</keyword>
<dbReference type="Proteomes" id="UP001279553">
    <property type="component" value="Unassembled WGS sequence"/>
</dbReference>
<dbReference type="GO" id="GO:0047388">
    <property type="term" value="F:[glutamine synthetase]-adenylyl-L-tyrosine phosphorylase activity"/>
    <property type="evidence" value="ECO:0007669"/>
    <property type="project" value="UniProtKB-EC"/>
</dbReference>